<keyword evidence="4" id="KW-1185">Reference proteome</keyword>
<evidence type="ECO:0000259" key="2">
    <source>
        <dbReference type="Pfam" id="PF13649"/>
    </source>
</evidence>
<protein>
    <submittedName>
        <fullName evidence="3">Methyltransferase domain-containing protein</fullName>
    </submittedName>
</protein>
<dbReference type="Pfam" id="PF13649">
    <property type="entry name" value="Methyltransf_25"/>
    <property type="match status" value="1"/>
</dbReference>
<dbReference type="AlphaFoldDB" id="A0A4Y9QX90"/>
<dbReference type="GO" id="GO:0032259">
    <property type="term" value="P:methylation"/>
    <property type="evidence" value="ECO:0007669"/>
    <property type="project" value="UniProtKB-KW"/>
</dbReference>
<dbReference type="Pfam" id="PF04991">
    <property type="entry name" value="LicD"/>
    <property type="match status" value="1"/>
</dbReference>
<feature type="domain" description="Methyltransferase" evidence="2">
    <location>
        <begin position="345"/>
        <end position="398"/>
    </location>
</feature>
<dbReference type="GO" id="GO:0009100">
    <property type="term" value="P:glycoprotein metabolic process"/>
    <property type="evidence" value="ECO:0007669"/>
    <property type="project" value="UniProtKB-ARBA"/>
</dbReference>
<keyword evidence="3" id="KW-0808">Transferase</keyword>
<dbReference type="GO" id="GO:0008168">
    <property type="term" value="F:methyltransferase activity"/>
    <property type="evidence" value="ECO:0007669"/>
    <property type="project" value="UniProtKB-KW"/>
</dbReference>
<dbReference type="InterPro" id="IPR041698">
    <property type="entry name" value="Methyltransf_25"/>
</dbReference>
<dbReference type="InterPro" id="IPR007074">
    <property type="entry name" value="LicD/FKTN/FKRP_NTP_transf"/>
</dbReference>
<organism evidence="3 4">
    <name type="scientific">Orlajensenia leifsoniae</name>
    <dbReference type="NCBI Taxonomy" id="2561933"/>
    <lineage>
        <taxon>Bacteria</taxon>
        <taxon>Bacillati</taxon>
        <taxon>Actinomycetota</taxon>
        <taxon>Actinomycetes</taxon>
        <taxon>Micrococcales</taxon>
        <taxon>Microbacteriaceae</taxon>
        <taxon>Orlajensenia</taxon>
    </lineage>
</organism>
<dbReference type="SUPFAM" id="SSF53335">
    <property type="entry name" value="S-adenosyl-L-methionine-dependent methyltransferases"/>
    <property type="match status" value="1"/>
</dbReference>
<name>A0A4Y9QX90_9MICO</name>
<dbReference type="EMBL" id="SPQZ01000005">
    <property type="protein sequence ID" value="TFV96498.1"/>
    <property type="molecule type" value="Genomic_DNA"/>
</dbReference>
<sequence>MGVSLGQRGIQLSLADVGRYSTVSVLIDGQRVWSAKTAEAKEFGRPGTLLLAWPDALRARLHGTSEFTVVDSESGETLTRRRLRFGTSAAPILVVDSSGRRLSVNKWGRLSASFDGDAEGDIQERVLASTQRVITAVEDLGRPTFIVGGTLLGAIRSGTFLPNDDDVDLAYLSEHSHPADLVLESYAIERDLRVQGFEVLRHSGAHLQILFRLPNGETDHYVDIFTAFFKDGEFFEPIHMQAELPREAIMPLGTVSFAGVDLPAPADPDAWLAACYGPEWRTPDPSFRFRTPKATRRRFYGWFGEHSLFRSLWLDQYAAAAAGTVQPESEQAHRFAERLAPASLIVDVGCGDGADARYFASLGHRVIAFDFVWPAIERARALATDAGVEVDFRVLNVADRRDILGLTVELVAGGVPVNFFLRHSLDGLVDSDRLTILELMRRTMHQDSLGWLTAFGDSAEGFSPVDPMSWHVPLRDQMRLALENDLHLELLHTETAETPYGERVVLESILRRRGAPTS</sequence>
<dbReference type="InterPro" id="IPR029063">
    <property type="entry name" value="SAM-dependent_MTases_sf"/>
</dbReference>
<feature type="domain" description="LicD/FKTN/FKRP nucleotidyltransferase" evidence="1">
    <location>
        <begin position="144"/>
        <end position="175"/>
    </location>
</feature>
<proteinExistence type="predicted"/>
<accession>A0A4Y9QX90</accession>
<dbReference type="PANTHER" id="PTHR13627">
    <property type="entry name" value="FUKUTIN RELATED PROTEIN"/>
    <property type="match status" value="1"/>
</dbReference>
<gene>
    <name evidence="3" type="ORF">E4M00_14395</name>
</gene>
<comment type="caution">
    <text evidence="3">The sequence shown here is derived from an EMBL/GenBank/DDBJ whole genome shotgun (WGS) entry which is preliminary data.</text>
</comment>
<dbReference type="Proteomes" id="UP000298127">
    <property type="component" value="Unassembled WGS sequence"/>
</dbReference>
<evidence type="ECO:0000259" key="1">
    <source>
        <dbReference type="Pfam" id="PF04991"/>
    </source>
</evidence>
<keyword evidence="3" id="KW-0489">Methyltransferase</keyword>
<evidence type="ECO:0000313" key="3">
    <source>
        <dbReference type="EMBL" id="TFV96498.1"/>
    </source>
</evidence>
<evidence type="ECO:0000313" key="4">
    <source>
        <dbReference type="Proteomes" id="UP000298127"/>
    </source>
</evidence>
<dbReference type="CDD" id="cd02440">
    <property type="entry name" value="AdoMet_MTases"/>
    <property type="match status" value="1"/>
</dbReference>
<dbReference type="PANTHER" id="PTHR13627:SF31">
    <property type="entry name" value="RIBITOL 5-PHOSPHATE TRANSFERASE FKRP"/>
    <property type="match status" value="1"/>
</dbReference>
<dbReference type="RefSeq" id="WP_135121178.1">
    <property type="nucleotide sequence ID" value="NZ_SPQZ01000005.1"/>
</dbReference>
<dbReference type="InterPro" id="IPR052613">
    <property type="entry name" value="LicD_transferase"/>
</dbReference>
<reference evidence="3 4" key="1">
    <citation type="journal article" date="2018" name="J. Microbiol.">
        <title>Leifsonia flava sp. nov., a novel actinobacterium isolated from the rhizosphere of Aquilegia viridiflora.</title>
        <authorList>
            <person name="Cai Y."/>
            <person name="Tao W.Z."/>
            <person name="Ma Y.J."/>
            <person name="Cheng J."/>
            <person name="Zhang M.Y."/>
            <person name="Zhang Y.X."/>
        </authorList>
    </citation>
    <scope>NUCLEOTIDE SEQUENCE [LARGE SCALE GENOMIC DNA]</scope>
    <source>
        <strain evidence="3 4">SYP-B2174</strain>
    </source>
</reference>
<dbReference type="Gene3D" id="3.40.50.150">
    <property type="entry name" value="Vaccinia Virus protein VP39"/>
    <property type="match status" value="1"/>
</dbReference>